<dbReference type="AlphaFoldDB" id="A0A6A2VAR8"/>
<accession>A0A6A2VAR8</accession>
<gene>
    <name evidence="1" type="ORF">DSM100238_0110</name>
</gene>
<evidence type="ECO:0000313" key="2">
    <source>
        <dbReference type="Proteomes" id="UP000440041"/>
    </source>
</evidence>
<reference evidence="1 2" key="1">
    <citation type="submission" date="2019-09" db="EMBL/GenBank/DDBJ databases">
        <title>Characterization of the phylogenetic diversity of two novel species belonging to the genus Bifidobacterium: Bifidobacterium cebidarum sp. nov. and Bifidobacterium leontopitheci sp. nov.</title>
        <authorList>
            <person name="Lugli G.A."/>
            <person name="Duranti S."/>
            <person name="Milani C."/>
            <person name="Turroni F."/>
            <person name="Ventura M."/>
        </authorList>
    </citation>
    <scope>NUCLEOTIDE SEQUENCE [LARGE SCALE GENOMIC DNA]</scope>
    <source>
        <strain evidence="1 2">DSM 100238</strain>
    </source>
</reference>
<dbReference type="Proteomes" id="UP000440041">
    <property type="component" value="Unassembled WGS sequence"/>
</dbReference>
<protein>
    <submittedName>
        <fullName evidence="1">Uncharacterized protein</fullName>
    </submittedName>
</protein>
<name>A0A6A2VAR8_9BIFI</name>
<proteinExistence type="predicted"/>
<keyword evidence="2" id="KW-1185">Reference proteome</keyword>
<comment type="caution">
    <text evidence="1">The sequence shown here is derived from an EMBL/GenBank/DDBJ whole genome shotgun (WGS) entry which is preliminary data.</text>
</comment>
<evidence type="ECO:0000313" key="1">
    <source>
        <dbReference type="EMBL" id="KAB8301791.1"/>
    </source>
</evidence>
<organism evidence="1 2">
    <name type="scientific">Bifidobacterium apri</name>
    <dbReference type="NCBI Taxonomy" id="1769423"/>
    <lineage>
        <taxon>Bacteria</taxon>
        <taxon>Bacillati</taxon>
        <taxon>Actinomycetota</taxon>
        <taxon>Actinomycetes</taxon>
        <taxon>Bifidobacteriales</taxon>
        <taxon>Bifidobacteriaceae</taxon>
        <taxon>Bifidobacterium</taxon>
    </lineage>
</organism>
<sequence length="63" mass="6958">MFRKAAKANDVAKGGIRAMARGKVLSDMADTRSVWVFSAGCSKICGKNICRNNEQMKHIRISE</sequence>
<dbReference type="EMBL" id="WBSO01000001">
    <property type="protein sequence ID" value="KAB8301791.1"/>
    <property type="molecule type" value="Genomic_DNA"/>
</dbReference>